<proteinExistence type="predicted"/>
<protein>
    <submittedName>
        <fullName evidence="1">Uncharacterized protein</fullName>
    </submittedName>
</protein>
<evidence type="ECO:0000313" key="2">
    <source>
        <dbReference type="Proteomes" id="UP000464674"/>
    </source>
</evidence>
<dbReference type="AlphaFoldDB" id="A0A857FPC5"/>
<accession>A0A857FPC5</accession>
<dbReference type="EMBL" id="CP041348">
    <property type="protein sequence ID" value="QHC36032.1"/>
    <property type="molecule type" value="Genomic_DNA"/>
</dbReference>
<sequence length="94" mass="10873">MDDSLPRWLDRQGLADYLSVKYHSIARLQQEGKIPQPTYHLGPRMPRWDRHQVDETMGIGAAAERRQEMDELIAKICADIRSGADRKKQKKSGR</sequence>
<evidence type="ECO:0000313" key="1">
    <source>
        <dbReference type="EMBL" id="QHC36032.1"/>
    </source>
</evidence>
<name>A0A857FPC5_KOMXY</name>
<dbReference type="Proteomes" id="UP000464674">
    <property type="component" value="Chromosome"/>
</dbReference>
<dbReference type="OrthoDB" id="7277697at2"/>
<gene>
    <name evidence="1" type="ORF">FMA36_11490</name>
</gene>
<reference evidence="1 2" key="1">
    <citation type="journal article" date="2020" name="Carbohydr. Polym.">
        <title>Characterization and optimization of production of bacterial cellulose from strain CGMCC 17276 based on whole-genome analysis.</title>
        <authorList>
            <person name="Lu T."/>
            <person name="Gao H."/>
            <person name="Liao B."/>
            <person name="Wu J."/>
            <person name="Zhang W."/>
            <person name="Huang J."/>
            <person name="Liu M."/>
            <person name="Huang J."/>
            <person name="Chang Z."/>
            <person name="Jin M."/>
            <person name="Yi Z."/>
            <person name="Jiang D."/>
        </authorList>
    </citation>
    <scope>NUCLEOTIDE SEQUENCE [LARGE SCALE GENOMIC DNA]</scope>
    <source>
        <strain evidence="1 2">CGMCC 17276</strain>
    </source>
</reference>
<organism evidence="1 2">
    <name type="scientific">Komagataeibacter xylinus</name>
    <name type="common">Gluconacetobacter xylinus</name>
    <dbReference type="NCBI Taxonomy" id="28448"/>
    <lineage>
        <taxon>Bacteria</taxon>
        <taxon>Pseudomonadati</taxon>
        <taxon>Pseudomonadota</taxon>
        <taxon>Alphaproteobacteria</taxon>
        <taxon>Acetobacterales</taxon>
        <taxon>Acetobacteraceae</taxon>
        <taxon>Komagataeibacter</taxon>
    </lineage>
</organism>
<dbReference type="RefSeq" id="WP_159262401.1">
    <property type="nucleotide sequence ID" value="NZ_CP041348.1"/>
</dbReference>